<dbReference type="AlphaFoldDB" id="A0A068QNW2"/>
<reference evidence="1 2" key="1">
    <citation type="submission" date="2013-07" db="EMBL/GenBank/DDBJ databases">
        <authorList>
            <person name="Genoscope - CEA"/>
        </authorList>
    </citation>
    <scope>NUCLEOTIDE SEQUENCE [LARGE SCALE GENOMIC DNA]</scope>
    <source>
        <strain evidence="2">FRM16 / DSM 17909</strain>
    </source>
</reference>
<accession>A0A068QNW2</accession>
<protein>
    <submittedName>
        <fullName evidence="1">Uncharacterized protein</fullName>
    </submittedName>
</protein>
<dbReference type="STRING" id="351671.XDD1_0558"/>
<dbReference type="Proteomes" id="UP000032721">
    <property type="component" value="Chromosome"/>
</dbReference>
<sequence length="25" mass="2732">MREDAGMRNLGLEGGTIKAIKETLK</sequence>
<gene>
    <name evidence="1" type="ORF">XDD1_0558</name>
</gene>
<evidence type="ECO:0000313" key="2">
    <source>
        <dbReference type="Proteomes" id="UP000032721"/>
    </source>
</evidence>
<evidence type="ECO:0000313" key="1">
    <source>
        <dbReference type="EMBL" id="CDG16261.1"/>
    </source>
</evidence>
<dbReference type="KEGG" id="xdo:XDD1_0558"/>
<name>A0A068QNW2_9GAMM</name>
<dbReference type="HOGENOM" id="CLU_3419342_0_0_6"/>
<proteinExistence type="predicted"/>
<dbReference type="EMBL" id="FO704550">
    <property type="protein sequence ID" value="CDG16261.1"/>
    <property type="molecule type" value="Genomic_DNA"/>
</dbReference>
<organism evidence="1 2">
    <name type="scientific">Xenorhabdus doucetiae</name>
    <dbReference type="NCBI Taxonomy" id="351671"/>
    <lineage>
        <taxon>Bacteria</taxon>
        <taxon>Pseudomonadati</taxon>
        <taxon>Pseudomonadota</taxon>
        <taxon>Gammaproteobacteria</taxon>
        <taxon>Enterobacterales</taxon>
        <taxon>Morganellaceae</taxon>
        <taxon>Xenorhabdus</taxon>
    </lineage>
</organism>